<accession>A0AAE8SYW2</accession>
<sequence>MTQQGSKRTACDRCRSQKLRCLQTEQHGSGPCARCQRAGTVCATSGAKPGGRPRKARVTANPECARVNEREEGRQFSGGVAWTPPDEAFGDRDSRGSAIDAGGLGWATYNADGVVGGQEGGDTSAWPTFDQLQYPSMDLDFPGMECAIDGGVGGDMEPSGGSVPGTDPEKESLLPKYPNTEDILIALSRLNDSISQQISWSKAYNPDPEMSNTAGPPTAPTTPITLSPNANAVAAALKSTADLSTILRAISEYRAGRYSPLSPVSTPTALLVLSSYMLLMQKYAITFRCLARIFRERPDSIGTCSSTTQSQFKVAGLNGIDNRLYVKILVQVIEHHIEALENLLGLPADFTVSEREPASGGLFSDVGLLPIANLVMSRSDGSEGSGKSQVVSVREGIEEAKSLL</sequence>
<gene>
    <name evidence="4" type="ORF">DNG_08989</name>
</gene>
<dbReference type="Gene3D" id="4.10.240.10">
    <property type="entry name" value="Zn(2)-C6 fungal-type DNA-binding domain"/>
    <property type="match status" value="1"/>
</dbReference>
<proteinExistence type="predicted"/>
<dbReference type="AlphaFoldDB" id="A0AAE8SYW2"/>
<comment type="caution">
    <text evidence="4">The sequence shown here is derived from an EMBL/GenBank/DDBJ whole genome shotgun (WGS) entry which is preliminary data.</text>
</comment>
<dbReference type="PROSITE" id="PS00463">
    <property type="entry name" value="ZN2_CY6_FUNGAL_1"/>
    <property type="match status" value="1"/>
</dbReference>
<evidence type="ECO:0000256" key="1">
    <source>
        <dbReference type="ARBA" id="ARBA00023242"/>
    </source>
</evidence>
<dbReference type="SUPFAM" id="SSF57701">
    <property type="entry name" value="Zn2/Cys6 DNA-binding domain"/>
    <property type="match status" value="1"/>
</dbReference>
<protein>
    <recommendedName>
        <fullName evidence="3">Zn(2)-C6 fungal-type domain-containing protein</fullName>
    </recommendedName>
</protein>
<dbReference type="InterPro" id="IPR050797">
    <property type="entry name" value="Carb_Metab_Trans_Reg"/>
</dbReference>
<dbReference type="CDD" id="cd00067">
    <property type="entry name" value="GAL4"/>
    <property type="match status" value="1"/>
</dbReference>
<dbReference type="InterPro" id="IPR036864">
    <property type="entry name" value="Zn2-C6_fun-type_DNA-bd_sf"/>
</dbReference>
<evidence type="ECO:0000313" key="4">
    <source>
        <dbReference type="EMBL" id="SPO06300.1"/>
    </source>
</evidence>
<keyword evidence="5" id="KW-1185">Reference proteome</keyword>
<reference evidence="4" key="1">
    <citation type="submission" date="2018-03" db="EMBL/GenBank/DDBJ databases">
        <authorList>
            <person name="Guldener U."/>
        </authorList>
    </citation>
    <scope>NUCLEOTIDE SEQUENCE</scope>
</reference>
<keyword evidence="1" id="KW-0539">Nucleus</keyword>
<dbReference type="GO" id="GO:0005634">
    <property type="term" value="C:nucleus"/>
    <property type="evidence" value="ECO:0007669"/>
    <property type="project" value="TreeGrafter"/>
</dbReference>
<dbReference type="GO" id="GO:0000981">
    <property type="term" value="F:DNA-binding transcription factor activity, RNA polymerase II-specific"/>
    <property type="evidence" value="ECO:0007669"/>
    <property type="project" value="InterPro"/>
</dbReference>
<organism evidence="4 5">
    <name type="scientific">Cephalotrichum gorgonifer</name>
    <dbReference type="NCBI Taxonomy" id="2041049"/>
    <lineage>
        <taxon>Eukaryota</taxon>
        <taxon>Fungi</taxon>
        <taxon>Dikarya</taxon>
        <taxon>Ascomycota</taxon>
        <taxon>Pezizomycotina</taxon>
        <taxon>Sordariomycetes</taxon>
        <taxon>Hypocreomycetidae</taxon>
        <taxon>Microascales</taxon>
        <taxon>Microascaceae</taxon>
        <taxon>Cephalotrichum</taxon>
    </lineage>
</organism>
<dbReference type="PROSITE" id="PS50048">
    <property type="entry name" value="ZN2_CY6_FUNGAL_2"/>
    <property type="match status" value="1"/>
</dbReference>
<dbReference type="Pfam" id="PF00172">
    <property type="entry name" value="Zn_clus"/>
    <property type="match status" value="1"/>
</dbReference>
<feature type="region of interest" description="Disordered" evidence="2">
    <location>
        <begin position="156"/>
        <end position="175"/>
    </location>
</feature>
<dbReference type="SMART" id="SM00066">
    <property type="entry name" value="GAL4"/>
    <property type="match status" value="1"/>
</dbReference>
<dbReference type="PANTHER" id="PTHR31668:SF23">
    <property type="entry name" value="ZN(II)2CYS6 TRANSCRIPTION FACTOR (EUROFUNG)"/>
    <property type="match status" value="1"/>
</dbReference>
<evidence type="ECO:0000259" key="3">
    <source>
        <dbReference type="PROSITE" id="PS50048"/>
    </source>
</evidence>
<dbReference type="GO" id="GO:0008270">
    <property type="term" value="F:zinc ion binding"/>
    <property type="evidence" value="ECO:0007669"/>
    <property type="project" value="InterPro"/>
</dbReference>
<dbReference type="Proteomes" id="UP001187682">
    <property type="component" value="Unassembled WGS sequence"/>
</dbReference>
<dbReference type="PANTHER" id="PTHR31668">
    <property type="entry name" value="GLUCOSE TRANSPORT TRANSCRIPTION REGULATOR RGT1-RELATED-RELATED"/>
    <property type="match status" value="1"/>
</dbReference>
<dbReference type="GO" id="GO:0001080">
    <property type="term" value="P:nitrogen catabolite activation of transcription from RNA polymerase II promoter"/>
    <property type="evidence" value="ECO:0007669"/>
    <property type="project" value="TreeGrafter"/>
</dbReference>
<name>A0AAE8SYW2_9PEZI</name>
<dbReference type="InterPro" id="IPR001138">
    <property type="entry name" value="Zn2Cys6_DnaBD"/>
</dbReference>
<feature type="domain" description="Zn(2)-C6 fungal-type" evidence="3">
    <location>
        <begin position="10"/>
        <end position="44"/>
    </location>
</feature>
<evidence type="ECO:0000256" key="2">
    <source>
        <dbReference type="SAM" id="MobiDB-lite"/>
    </source>
</evidence>
<dbReference type="EMBL" id="ONZQ02000015">
    <property type="protein sequence ID" value="SPO06300.1"/>
    <property type="molecule type" value="Genomic_DNA"/>
</dbReference>
<evidence type="ECO:0000313" key="5">
    <source>
        <dbReference type="Proteomes" id="UP001187682"/>
    </source>
</evidence>